<feature type="transmembrane region" description="Helical" evidence="1">
    <location>
        <begin position="143"/>
        <end position="159"/>
    </location>
</feature>
<feature type="non-terminal residue" evidence="2">
    <location>
        <position position="278"/>
    </location>
</feature>
<reference evidence="3" key="1">
    <citation type="submission" date="2017-09" db="EMBL/GenBank/DDBJ databases">
        <title>Depth-based differentiation of microbial function through sediment-hosted aquifers and enrichment of novel symbionts in the deep terrestrial subsurface.</title>
        <authorList>
            <person name="Probst A.J."/>
            <person name="Ladd B."/>
            <person name="Jarett J.K."/>
            <person name="Geller-Mcgrath D.E."/>
            <person name="Sieber C.M.K."/>
            <person name="Emerson J.B."/>
            <person name="Anantharaman K."/>
            <person name="Thomas B.C."/>
            <person name="Malmstrom R."/>
            <person name="Stieglmeier M."/>
            <person name="Klingl A."/>
            <person name="Woyke T."/>
            <person name="Ryan C.M."/>
            <person name="Banfield J.F."/>
        </authorList>
    </citation>
    <scope>NUCLEOTIDE SEQUENCE [LARGE SCALE GENOMIC DNA]</scope>
</reference>
<feature type="transmembrane region" description="Helical" evidence="1">
    <location>
        <begin position="213"/>
        <end position="236"/>
    </location>
</feature>
<gene>
    <name evidence="2" type="ORF">COU00_02005</name>
</gene>
<feature type="transmembrane region" description="Helical" evidence="1">
    <location>
        <begin position="116"/>
        <end position="136"/>
    </location>
</feature>
<feature type="transmembrane region" description="Helical" evidence="1">
    <location>
        <begin position="248"/>
        <end position="270"/>
    </location>
</feature>
<keyword evidence="1" id="KW-0812">Transmembrane</keyword>
<evidence type="ECO:0000256" key="1">
    <source>
        <dbReference type="SAM" id="Phobius"/>
    </source>
</evidence>
<protein>
    <recommendedName>
        <fullName evidence="4">Glycosyltransferase RgtA/B/C/D-like domain-containing protein</fullName>
    </recommendedName>
</protein>
<proteinExistence type="predicted"/>
<keyword evidence="1" id="KW-0472">Membrane</keyword>
<dbReference type="EMBL" id="PFAS01000032">
    <property type="protein sequence ID" value="PIT93869.1"/>
    <property type="molecule type" value="Genomic_DNA"/>
</dbReference>
<organism evidence="2 3">
    <name type="scientific">Candidatus Falkowbacteria bacterium CG10_big_fil_rev_8_21_14_0_10_43_11</name>
    <dbReference type="NCBI Taxonomy" id="1974568"/>
    <lineage>
        <taxon>Bacteria</taxon>
        <taxon>Candidatus Falkowiibacteriota</taxon>
    </lineage>
</organism>
<feature type="transmembrane region" description="Helical" evidence="1">
    <location>
        <begin position="171"/>
        <end position="193"/>
    </location>
</feature>
<evidence type="ECO:0000313" key="3">
    <source>
        <dbReference type="Proteomes" id="UP000229335"/>
    </source>
</evidence>
<dbReference type="Proteomes" id="UP000229335">
    <property type="component" value="Unassembled WGS sequence"/>
</dbReference>
<sequence>MKIFLLLKQVKNLLREHYFILVLGVFLTFLILSPVIFFPLVAKDSYQGINIAHFGTDAHLYLTRAQEAMEGHNLGNEFLAEGKDKVDSRFMYNEKILIAPLRFLGISNYLDVVTIYHIYNALGVFILVLLVYFFVWQLSGDKLLAAAAAVFAIGGYHIIYNKALFYSDFNIYGRAMFPYVSSLVFFTYLNLLVKSLKTKKIFYTVLTGAGLGLLFYVYFFAWSFALALNGALFILYAVKKDYQQVKNIFTVTALGVLIGSYYLIQMALFFSSAVGKQS</sequence>
<name>A0A2M6WM68_9BACT</name>
<evidence type="ECO:0000313" key="2">
    <source>
        <dbReference type="EMBL" id="PIT93869.1"/>
    </source>
</evidence>
<feature type="transmembrane region" description="Helical" evidence="1">
    <location>
        <begin position="20"/>
        <end position="42"/>
    </location>
</feature>
<keyword evidence="1" id="KW-1133">Transmembrane helix</keyword>
<dbReference type="AlphaFoldDB" id="A0A2M6WM68"/>
<accession>A0A2M6WM68</accession>
<evidence type="ECO:0008006" key="4">
    <source>
        <dbReference type="Google" id="ProtNLM"/>
    </source>
</evidence>
<comment type="caution">
    <text evidence="2">The sequence shown here is derived from an EMBL/GenBank/DDBJ whole genome shotgun (WGS) entry which is preliminary data.</text>
</comment>